<comment type="similarity">
    <text evidence="1">Belongs to the relA/spoT family.</text>
</comment>
<dbReference type="Pfam" id="PF19296">
    <property type="entry name" value="RelA_AH_RIS"/>
    <property type="match status" value="1"/>
</dbReference>
<dbReference type="EC" id="2.7.6.5" evidence="5"/>
<dbReference type="SUPFAM" id="SSF81301">
    <property type="entry name" value="Nucleotidyltransferase"/>
    <property type="match status" value="1"/>
</dbReference>
<dbReference type="GO" id="GO:0015969">
    <property type="term" value="P:guanosine tetraphosphate metabolic process"/>
    <property type="evidence" value="ECO:0007669"/>
    <property type="project" value="InterPro"/>
</dbReference>
<dbReference type="FunFam" id="3.10.20.30:FF:000002">
    <property type="entry name" value="GTP pyrophosphokinase (RelA/SpoT)"/>
    <property type="match status" value="1"/>
</dbReference>
<dbReference type="eggNOG" id="COG0317">
    <property type="taxonomic scope" value="Bacteria"/>
</dbReference>
<dbReference type="InterPro" id="IPR043519">
    <property type="entry name" value="NT_sf"/>
</dbReference>
<dbReference type="EMBL" id="CP002085">
    <property type="protein sequence ID" value="ADK84612.1"/>
    <property type="molecule type" value="Genomic_DNA"/>
</dbReference>
<dbReference type="SUPFAM" id="SSF109604">
    <property type="entry name" value="HD-domain/PDEase-like"/>
    <property type="match status" value="1"/>
</dbReference>
<dbReference type="OrthoDB" id="9805041at2"/>
<organism evidence="5 6">
    <name type="scientific">Desulfarculus baarsii (strain ATCC 33931 / DSM 2075 / LMG 7858 / VKM B-1802 / 2st14)</name>
    <dbReference type="NCBI Taxonomy" id="644282"/>
    <lineage>
        <taxon>Bacteria</taxon>
        <taxon>Pseudomonadati</taxon>
        <taxon>Thermodesulfobacteriota</taxon>
        <taxon>Desulfarculia</taxon>
        <taxon>Desulfarculales</taxon>
        <taxon>Desulfarculaceae</taxon>
        <taxon>Desulfarculus</taxon>
    </lineage>
</organism>
<keyword evidence="6" id="KW-1185">Reference proteome</keyword>
<dbReference type="InterPro" id="IPR003607">
    <property type="entry name" value="HD/PDEase_dom"/>
</dbReference>
<protein>
    <submittedName>
        <fullName evidence="5">(P)ppGpp synthetase I, SpoT/RelA</fullName>
        <ecNumber evidence="5">2.7.6.5</ecNumber>
    </submittedName>
</protein>
<dbReference type="HOGENOM" id="CLU_012300_3_0_7"/>
<reference evidence="5 6" key="1">
    <citation type="journal article" date="2010" name="Stand. Genomic Sci.">
        <title>Complete genome sequence of Desulfarculus baarsii type strain (2st14).</title>
        <authorList>
            <person name="Sun H."/>
            <person name="Spring S."/>
            <person name="Lapidus A."/>
            <person name="Davenport K."/>
            <person name="Del Rio T.G."/>
            <person name="Tice H."/>
            <person name="Nolan M."/>
            <person name="Copeland A."/>
            <person name="Cheng J.F."/>
            <person name="Lucas S."/>
            <person name="Tapia R."/>
            <person name="Goodwin L."/>
            <person name="Pitluck S."/>
            <person name="Ivanova N."/>
            <person name="Pagani I."/>
            <person name="Mavromatis K."/>
            <person name="Ovchinnikova G."/>
            <person name="Pati A."/>
            <person name="Chen A."/>
            <person name="Palaniappan K."/>
            <person name="Hauser L."/>
            <person name="Chang Y.J."/>
            <person name="Jeffries C.D."/>
            <person name="Detter J.C."/>
            <person name="Han C."/>
            <person name="Rohde M."/>
            <person name="Brambilla E."/>
            <person name="Goker M."/>
            <person name="Woyke T."/>
            <person name="Bristow J."/>
            <person name="Eisen J.A."/>
            <person name="Markowitz V."/>
            <person name="Hugenholtz P."/>
            <person name="Kyrpides N.C."/>
            <person name="Klenk H.P."/>
            <person name="Land M."/>
        </authorList>
    </citation>
    <scope>NUCLEOTIDE SEQUENCE [LARGE SCALE GENOMIC DNA]</scope>
    <source>
        <strain evidence="6">ATCC 33931 / DSM 2075 / LMG 7858 / VKM B-1802 / 2st14</strain>
    </source>
</reference>
<dbReference type="AlphaFoldDB" id="E1QG02"/>
<evidence type="ECO:0000259" key="2">
    <source>
        <dbReference type="PROSITE" id="PS51671"/>
    </source>
</evidence>
<evidence type="ECO:0000313" key="6">
    <source>
        <dbReference type="Proteomes" id="UP000009047"/>
    </source>
</evidence>
<dbReference type="GO" id="GO:0005886">
    <property type="term" value="C:plasma membrane"/>
    <property type="evidence" value="ECO:0007669"/>
    <property type="project" value="TreeGrafter"/>
</dbReference>
<dbReference type="InterPro" id="IPR045600">
    <property type="entry name" value="RelA/SpoT_AH_RIS"/>
</dbReference>
<dbReference type="CDD" id="cd04876">
    <property type="entry name" value="ACT_RelA-SpoT"/>
    <property type="match status" value="1"/>
</dbReference>
<evidence type="ECO:0000256" key="1">
    <source>
        <dbReference type="RuleBase" id="RU003847"/>
    </source>
</evidence>
<dbReference type="GO" id="GO:0008893">
    <property type="term" value="F:guanosine-3',5'-bis(diphosphate) 3'-diphosphatase activity"/>
    <property type="evidence" value="ECO:0007669"/>
    <property type="project" value="TreeGrafter"/>
</dbReference>
<dbReference type="PANTHER" id="PTHR21262">
    <property type="entry name" value="GUANOSINE-3',5'-BIS DIPHOSPHATE 3'-PYROPHOSPHOHYDROLASE"/>
    <property type="match status" value="1"/>
</dbReference>
<gene>
    <name evidence="5" type="ordered locus">Deba_1244</name>
</gene>
<dbReference type="InterPro" id="IPR007685">
    <property type="entry name" value="RelA_SpoT"/>
</dbReference>
<dbReference type="SMART" id="SM00471">
    <property type="entry name" value="HDc"/>
    <property type="match status" value="1"/>
</dbReference>
<dbReference type="PROSITE" id="PS51831">
    <property type="entry name" value="HD"/>
    <property type="match status" value="1"/>
</dbReference>
<evidence type="ECO:0000259" key="3">
    <source>
        <dbReference type="PROSITE" id="PS51831"/>
    </source>
</evidence>
<dbReference type="CDD" id="cd05399">
    <property type="entry name" value="NT_Rel-Spo_like"/>
    <property type="match status" value="1"/>
</dbReference>
<dbReference type="InterPro" id="IPR012675">
    <property type="entry name" value="Beta-grasp_dom_sf"/>
</dbReference>
<comment type="function">
    <text evidence="1">In eubacteria ppGpp (guanosine 3'-diphosphate 5'-diphosphate) is a mediator of the stringent response that coordinates a variety of cellular activities in response to changes in nutritional abundance.</text>
</comment>
<dbReference type="GO" id="GO:0015949">
    <property type="term" value="P:nucleobase-containing small molecule interconversion"/>
    <property type="evidence" value="ECO:0007669"/>
    <property type="project" value="UniProtKB-ARBA"/>
</dbReference>
<dbReference type="InterPro" id="IPR012676">
    <property type="entry name" value="TGS-like"/>
</dbReference>
<dbReference type="Gene3D" id="3.30.70.260">
    <property type="match status" value="1"/>
</dbReference>
<dbReference type="CDD" id="cd01668">
    <property type="entry name" value="TGS_RSH"/>
    <property type="match status" value="1"/>
</dbReference>
<evidence type="ECO:0000313" key="5">
    <source>
        <dbReference type="EMBL" id="ADK84612.1"/>
    </source>
</evidence>
<keyword evidence="5" id="KW-0808">Transferase</keyword>
<name>E1QG02_DESB2</name>
<dbReference type="Pfam" id="PF02824">
    <property type="entry name" value="TGS"/>
    <property type="match status" value="1"/>
</dbReference>
<dbReference type="InterPro" id="IPR006674">
    <property type="entry name" value="HD_domain"/>
</dbReference>
<dbReference type="InterPro" id="IPR002912">
    <property type="entry name" value="ACT_dom"/>
</dbReference>
<dbReference type="Pfam" id="PF13328">
    <property type="entry name" value="HD_4"/>
    <property type="match status" value="1"/>
</dbReference>
<dbReference type="Pfam" id="PF13291">
    <property type="entry name" value="ACT_4"/>
    <property type="match status" value="1"/>
</dbReference>
<dbReference type="KEGG" id="dbr:Deba_1244"/>
<dbReference type="Proteomes" id="UP000009047">
    <property type="component" value="Chromosome"/>
</dbReference>
<dbReference type="STRING" id="644282.Deba_1244"/>
<dbReference type="PANTHER" id="PTHR21262:SF36">
    <property type="entry name" value="BIFUNCTIONAL (P)PPGPP SYNTHASE_HYDROLASE SPOT"/>
    <property type="match status" value="1"/>
</dbReference>
<accession>E1QG02</accession>
<dbReference type="InterPro" id="IPR004811">
    <property type="entry name" value="RelA/Spo_fam"/>
</dbReference>
<dbReference type="InterPro" id="IPR033655">
    <property type="entry name" value="TGS_RelA/SpoT"/>
</dbReference>
<dbReference type="SUPFAM" id="SSF55021">
    <property type="entry name" value="ACT-like"/>
    <property type="match status" value="1"/>
</dbReference>
<proteinExistence type="inferred from homology"/>
<feature type="domain" description="HD" evidence="3">
    <location>
        <begin position="45"/>
        <end position="149"/>
    </location>
</feature>
<evidence type="ECO:0000259" key="4">
    <source>
        <dbReference type="PROSITE" id="PS51880"/>
    </source>
</evidence>
<dbReference type="SUPFAM" id="SSF81271">
    <property type="entry name" value="TGS-like"/>
    <property type="match status" value="1"/>
</dbReference>
<dbReference type="Gene3D" id="1.10.3210.10">
    <property type="entry name" value="Hypothetical protein af1432"/>
    <property type="match status" value="1"/>
</dbReference>
<dbReference type="Gene3D" id="3.30.460.10">
    <property type="entry name" value="Beta Polymerase, domain 2"/>
    <property type="match status" value="1"/>
</dbReference>
<dbReference type="NCBIfam" id="TIGR00691">
    <property type="entry name" value="spoT_relA"/>
    <property type="match status" value="1"/>
</dbReference>
<dbReference type="InterPro" id="IPR004095">
    <property type="entry name" value="TGS"/>
</dbReference>
<dbReference type="RefSeq" id="WP_013258066.1">
    <property type="nucleotide sequence ID" value="NC_014365.1"/>
</dbReference>
<feature type="domain" description="TGS" evidence="4">
    <location>
        <begin position="390"/>
        <end position="451"/>
    </location>
</feature>
<dbReference type="FunFam" id="3.30.460.10:FF:000001">
    <property type="entry name" value="GTP pyrophosphokinase RelA"/>
    <property type="match status" value="1"/>
</dbReference>
<dbReference type="Gene3D" id="3.10.20.30">
    <property type="match status" value="1"/>
</dbReference>
<sequence length="726" mass="81771">MKRINEIIDTVLGYHPGADVKAIMKAYVYSAKVHAGQRRSSGEPYLSHPLAVAALLSEMQLDVASICAGLLHDTVEDTEATLADITALLGAEVASLVDGVTKITLLAAPAQAQPDASAMQAQNLRKMILAMANDIRVLLIKLADRLHNMRTLGYLKPEKQRRIAQETRDIYAPMAHRLGIRRWQIELEDLAFYYLDPEIYQRIKEEVAQSQAERNSFINEVIAILQKKMQEAGISCSVYGRPKHFASIYGKMQRRNVDISELYDLLAFRVLVGSIKDCYEALGVVHTIWKPVPGRFRDYIGMPKANMYQSLHTAVVGPMGQRMEVQIRTEEMHRIAEEGIAAHWRYKEQEAGDDGEQRRFAWLRRLLEWQQELDEPGEFMNSLRMDLYPEEIFVFTPTGEVKELPKGATPVDFAYAIHTQVGDRCVGAKIDGRMAPLRTELKTGDQVEIITNAKHTPSKDWLAFVKTNRARSKIRAYVRKQESERAVALGRDLLERELRKSGVTLNAAIKDQRAQKVAEELSFTELESMLAAVAYGKLSPRQVANRIAPRPEAEVKKPGFIERSIGRLRKKSPTGITVKGVEDVLVRFAGCCNPLHGDPVVGFITRGRGVTVHRADCPYLDQVEPERRVEVEWDAGDEHVRPVRITVESADRQGLFADVAQVLKQHNINILEGEVKSLPEQRGLVNLLIQVHDTKQLNRIFAEIKKIKGVNAVRRVGLGLAEKARR</sequence>
<dbReference type="InterPro" id="IPR045865">
    <property type="entry name" value="ACT-like_dom_sf"/>
</dbReference>
<dbReference type="PROSITE" id="PS51880">
    <property type="entry name" value="TGS"/>
    <property type="match status" value="1"/>
</dbReference>
<dbReference type="CDD" id="cd00077">
    <property type="entry name" value="HDc"/>
    <property type="match status" value="1"/>
</dbReference>
<dbReference type="FunFam" id="1.10.3210.10:FF:000001">
    <property type="entry name" value="GTP pyrophosphokinase RelA"/>
    <property type="match status" value="1"/>
</dbReference>
<dbReference type="GO" id="GO:0042594">
    <property type="term" value="P:response to starvation"/>
    <property type="evidence" value="ECO:0007669"/>
    <property type="project" value="TreeGrafter"/>
</dbReference>
<dbReference type="PROSITE" id="PS51671">
    <property type="entry name" value="ACT"/>
    <property type="match status" value="1"/>
</dbReference>
<feature type="domain" description="ACT" evidence="2">
    <location>
        <begin position="644"/>
        <end position="718"/>
    </location>
</feature>
<dbReference type="SMART" id="SM00954">
    <property type="entry name" value="RelA_SpoT"/>
    <property type="match status" value="1"/>
</dbReference>
<dbReference type="GO" id="GO:0008728">
    <property type="term" value="F:GTP diphosphokinase activity"/>
    <property type="evidence" value="ECO:0007669"/>
    <property type="project" value="UniProtKB-EC"/>
</dbReference>
<dbReference type="Pfam" id="PF04607">
    <property type="entry name" value="RelA_SpoT"/>
    <property type="match status" value="1"/>
</dbReference>